<gene>
    <name evidence="1" type="ORF">D6201_10245</name>
</gene>
<dbReference type="Pfam" id="PF10983">
    <property type="entry name" value="DUF2793"/>
    <property type="match status" value="1"/>
</dbReference>
<sequence>MTEPISFTSATPRFDLPNLFVAQAQKESFINEALARIDALLHCAVQGESDAPPSAPTDGECWLVGDQPTGDWVHHPGAIACRQAGNWLFAQPRNGMKVFDISTGASIRFDNGWRRAGIVSSPSGGTTEDSEARAAIVELIAALTEAGILPHA</sequence>
<dbReference type="EMBL" id="RAHX01000001">
    <property type="protein sequence ID" value="RJY09681.1"/>
    <property type="molecule type" value="Genomic_DNA"/>
</dbReference>
<dbReference type="AlphaFoldDB" id="A0A419RV68"/>
<dbReference type="Proteomes" id="UP000285232">
    <property type="component" value="Unassembled WGS sequence"/>
</dbReference>
<dbReference type="RefSeq" id="WP_120048691.1">
    <property type="nucleotide sequence ID" value="NZ_RAHX01000001.1"/>
</dbReference>
<organism evidence="1 2">
    <name type="scientific">Aurantiacibacter aquimixticola</name>
    <dbReference type="NCBI Taxonomy" id="1958945"/>
    <lineage>
        <taxon>Bacteria</taxon>
        <taxon>Pseudomonadati</taxon>
        <taxon>Pseudomonadota</taxon>
        <taxon>Alphaproteobacteria</taxon>
        <taxon>Sphingomonadales</taxon>
        <taxon>Erythrobacteraceae</taxon>
        <taxon>Aurantiacibacter</taxon>
    </lineage>
</organism>
<comment type="caution">
    <text evidence="1">The sequence shown here is derived from an EMBL/GenBank/DDBJ whole genome shotgun (WGS) entry which is preliminary data.</text>
</comment>
<accession>A0A419RV68</accession>
<keyword evidence="2" id="KW-1185">Reference proteome</keyword>
<dbReference type="OrthoDB" id="564699at2"/>
<evidence type="ECO:0000313" key="2">
    <source>
        <dbReference type="Proteomes" id="UP000285232"/>
    </source>
</evidence>
<dbReference type="InterPro" id="IPR021251">
    <property type="entry name" value="DUF2793"/>
</dbReference>
<proteinExistence type="predicted"/>
<reference evidence="1 2" key="1">
    <citation type="journal article" date="2017" name="Int. J. Syst. Evol. Microbiol.">
        <title>Erythrobacter aquimixticola sp. nov., isolated from the junction between the ocean and a freshwater spring.</title>
        <authorList>
            <person name="Park S."/>
            <person name="Jung Y.T."/>
            <person name="Choi S.J."/>
            <person name="Yoon J.H."/>
        </authorList>
    </citation>
    <scope>NUCLEOTIDE SEQUENCE [LARGE SCALE GENOMIC DNA]</scope>
    <source>
        <strain evidence="1 2">JSSK-14</strain>
    </source>
</reference>
<protein>
    <submittedName>
        <fullName evidence="1">DUF2793 domain-containing protein</fullName>
    </submittedName>
</protein>
<evidence type="ECO:0000313" key="1">
    <source>
        <dbReference type="EMBL" id="RJY09681.1"/>
    </source>
</evidence>
<name>A0A419RV68_9SPHN</name>